<dbReference type="EMBL" id="CP063657">
    <property type="protein sequence ID" value="QOW22400.1"/>
    <property type="molecule type" value="Genomic_DNA"/>
</dbReference>
<gene>
    <name evidence="1" type="ORF">INQ42_01985</name>
</gene>
<reference evidence="1 2" key="1">
    <citation type="submission" date="2020-10" db="EMBL/GenBank/DDBJ databases">
        <title>complete genome sequencing of Lysobacter sp. H23M41.</title>
        <authorList>
            <person name="Bae J.-W."/>
            <person name="Lee S.-Y."/>
        </authorList>
    </citation>
    <scope>NUCLEOTIDE SEQUENCE [LARGE SCALE GENOMIC DNA]</scope>
    <source>
        <strain evidence="1 2">H23M41</strain>
    </source>
</reference>
<evidence type="ECO:0000313" key="2">
    <source>
        <dbReference type="Proteomes" id="UP000593932"/>
    </source>
</evidence>
<keyword evidence="2" id="KW-1185">Reference proteome</keyword>
<name>A0A7S6ZUV9_9GAMM</name>
<sequence>MKAMPIPIARLNTAFPPLPGDVAALQPMNADSIAPERDRTVVLKAADAGWAVKGHAVQLQFITPSVQFCTAACTLLTNPSQSTCIPTWGREQARNRFVRGGLFIFRSGATVTGLALIHA</sequence>
<protein>
    <submittedName>
        <fullName evidence="1">Uncharacterized protein</fullName>
    </submittedName>
</protein>
<evidence type="ECO:0000313" key="1">
    <source>
        <dbReference type="EMBL" id="QOW22400.1"/>
    </source>
</evidence>
<organism evidence="1 2">
    <name type="scientific">Novilysobacter avium</name>
    <dbReference type="NCBI Taxonomy" id="2781023"/>
    <lineage>
        <taxon>Bacteria</taxon>
        <taxon>Pseudomonadati</taxon>
        <taxon>Pseudomonadota</taxon>
        <taxon>Gammaproteobacteria</taxon>
        <taxon>Lysobacterales</taxon>
        <taxon>Lysobacteraceae</taxon>
        <taxon>Novilysobacter</taxon>
    </lineage>
</organism>
<proteinExistence type="predicted"/>
<dbReference type="Proteomes" id="UP000593932">
    <property type="component" value="Chromosome"/>
</dbReference>
<accession>A0A7S6ZUV9</accession>